<comment type="subcellular location">
    <subcellularLocation>
        <location evidence="1">Endoplasmic reticulum membrane</location>
        <topology evidence="1">Peripheral membrane protein</topology>
    </subcellularLocation>
</comment>
<dbReference type="GO" id="GO:0005789">
    <property type="term" value="C:endoplasmic reticulum membrane"/>
    <property type="evidence" value="ECO:0007669"/>
    <property type="project" value="UniProtKB-SubCell"/>
</dbReference>
<dbReference type="AlphaFoldDB" id="A0A9P3GFW7"/>
<keyword evidence="10" id="KW-1185">Reference proteome</keyword>
<dbReference type="Pfam" id="PF10256">
    <property type="entry name" value="Erf4"/>
    <property type="match status" value="1"/>
</dbReference>
<gene>
    <name evidence="9" type="ORF">PsYK624_103590</name>
</gene>
<evidence type="ECO:0000256" key="1">
    <source>
        <dbReference type="ARBA" id="ARBA00004406"/>
    </source>
</evidence>
<feature type="compositionally biased region" description="Polar residues" evidence="7">
    <location>
        <begin position="58"/>
        <end position="70"/>
    </location>
</feature>
<evidence type="ECO:0000256" key="4">
    <source>
        <dbReference type="ARBA" id="ARBA00018463"/>
    </source>
</evidence>
<organism evidence="9 10">
    <name type="scientific">Phanerochaete sordida</name>
    <dbReference type="NCBI Taxonomy" id="48140"/>
    <lineage>
        <taxon>Eukaryota</taxon>
        <taxon>Fungi</taxon>
        <taxon>Dikarya</taxon>
        <taxon>Basidiomycota</taxon>
        <taxon>Agaricomycotina</taxon>
        <taxon>Agaricomycetes</taxon>
        <taxon>Polyporales</taxon>
        <taxon>Phanerochaetaceae</taxon>
        <taxon>Phanerochaete</taxon>
    </lineage>
</organism>
<evidence type="ECO:0000313" key="10">
    <source>
        <dbReference type="Proteomes" id="UP000703269"/>
    </source>
</evidence>
<dbReference type="InterPro" id="IPR019383">
    <property type="entry name" value="Golgin_A_7/ERF4"/>
</dbReference>
<feature type="compositionally biased region" description="Polar residues" evidence="7">
    <location>
        <begin position="1"/>
        <end position="10"/>
    </location>
</feature>
<evidence type="ECO:0000256" key="5">
    <source>
        <dbReference type="ARBA" id="ARBA00022824"/>
    </source>
</evidence>
<evidence type="ECO:0000256" key="2">
    <source>
        <dbReference type="ARBA" id="ARBA00007732"/>
    </source>
</evidence>
<feature type="region of interest" description="Disordered" evidence="7">
    <location>
        <begin position="134"/>
        <end position="241"/>
    </location>
</feature>
<feature type="compositionally biased region" description="Basic and acidic residues" evidence="7">
    <location>
        <begin position="173"/>
        <end position="189"/>
    </location>
</feature>
<comment type="similarity">
    <text evidence="2">Belongs to the ERF4 family.</text>
</comment>
<feature type="region of interest" description="Disordered" evidence="7">
    <location>
        <begin position="1"/>
        <end position="120"/>
    </location>
</feature>
<feature type="compositionally biased region" description="Acidic residues" evidence="7">
    <location>
        <begin position="207"/>
        <end position="222"/>
    </location>
</feature>
<evidence type="ECO:0000256" key="7">
    <source>
        <dbReference type="SAM" id="MobiDB-lite"/>
    </source>
</evidence>
<feature type="compositionally biased region" description="Polar residues" evidence="7">
    <location>
        <begin position="151"/>
        <end position="165"/>
    </location>
</feature>
<dbReference type="OrthoDB" id="2190159at2759"/>
<keyword evidence="6" id="KW-0472">Membrane</keyword>
<dbReference type="Proteomes" id="UP000703269">
    <property type="component" value="Unassembled WGS sequence"/>
</dbReference>
<keyword evidence="5" id="KW-0256">Endoplasmic reticulum</keyword>
<evidence type="ECO:0000259" key="8">
    <source>
        <dbReference type="Pfam" id="PF10256"/>
    </source>
</evidence>
<sequence length="455" mass="48920">MTVTPSTSLHVETPKLADIKTSSTYPPTPVTPYSHSSATSSRLDLPAPPLPEAGVPINSASVSAQPSPDTSAKIDSAVSTADTMPPADSSRSPADQALHDGQHPAQKDEGNEGLAGQIGMPGIVCAPPAILPPSPPLTVADARDEPEAGGSTFSGPAGSSTQLPLSSVPPPSMREEDISNWRASMHEGGGEEAAQEQFNGEAQGAGEEQEGGDMNGEYDEYDLGYSPESPVGPSHARTPTTPTGITSLQKQDALNHPLRMDIHPPSPPPWEVIHPPESIENVLAESRVYPSHGAANGRRPLTSRPLIPRSAYYFGPPPIDSAYGSDPVGHIGVHHPREIIRVERDYASGELAQFAATYPLELEGRITPTQFLETINTINEHLIEAHSLRHAFIDNALSFFTLQLSRLVLSSHYEKEMQRLQQTIAELNAKVYNPVGLNILWPRKAAFMFLEIEYY</sequence>
<feature type="compositionally biased region" description="Low complexity" evidence="7">
    <location>
        <begin position="21"/>
        <end position="37"/>
    </location>
</feature>
<dbReference type="PANTHER" id="PTHR13254:SF0">
    <property type="entry name" value="GOLGIN SUBFAMILY A MEMBER 7_ERF4 DOMAIN-CONTAINING PROTEIN"/>
    <property type="match status" value="1"/>
</dbReference>
<name>A0A9P3GFW7_9APHY</name>
<dbReference type="GO" id="GO:0031211">
    <property type="term" value="C:endoplasmic reticulum palmitoyltransferase complex"/>
    <property type="evidence" value="ECO:0007669"/>
    <property type="project" value="TreeGrafter"/>
</dbReference>
<proteinExistence type="inferred from homology"/>
<protein>
    <recommendedName>
        <fullName evidence="4">Ras modification protein ERF4</fullName>
    </recommendedName>
</protein>
<dbReference type="EMBL" id="BPQB01000038">
    <property type="protein sequence ID" value="GJE94191.1"/>
    <property type="molecule type" value="Genomic_DNA"/>
</dbReference>
<feature type="compositionally biased region" description="Basic and acidic residues" evidence="7">
    <location>
        <begin position="97"/>
        <end position="110"/>
    </location>
</feature>
<comment type="subunit">
    <text evidence="3">Interacts with ERF2.</text>
</comment>
<feature type="domain" description="Golgin subfamily A member 7/ERF4" evidence="8">
    <location>
        <begin position="339"/>
        <end position="451"/>
    </location>
</feature>
<feature type="compositionally biased region" description="Low complexity" evidence="7">
    <location>
        <begin position="195"/>
        <end position="206"/>
    </location>
</feature>
<evidence type="ECO:0000313" key="9">
    <source>
        <dbReference type="EMBL" id="GJE94191.1"/>
    </source>
</evidence>
<accession>A0A9P3GFW7</accession>
<dbReference type="InterPro" id="IPR051371">
    <property type="entry name" value="Ras_palmitoyltransferase"/>
</dbReference>
<evidence type="ECO:0000256" key="6">
    <source>
        <dbReference type="ARBA" id="ARBA00023136"/>
    </source>
</evidence>
<dbReference type="GO" id="GO:0006612">
    <property type="term" value="P:protein targeting to membrane"/>
    <property type="evidence" value="ECO:0007669"/>
    <property type="project" value="TreeGrafter"/>
</dbReference>
<evidence type="ECO:0000256" key="3">
    <source>
        <dbReference type="ARBA" id="ARBA00011396"/>
    </source>
</evidence>
<dbReference type="PANTHER" id="PTHR13254">
    <property type="entry name" value="GOLGI AUTOANTIGEN, GOLGIN SUBFAMILY A, 7"/>
    <property type="match status" value="1"/>
</dbReference>
<reference evidence="9 10" key="1">
    <citation type="submission" date="2021-08" db="EMBL/GenBank/DDBJ databases">
        <title>Draft Genome Sequence of Phanerochaete sordida strain YK-624.</title>
        <authorList>
            <person name="Mori T."/>
            <person name="Dohra H."/>
            <person name="Suzuki T."/>
            <person name="Kawagishi H."/>
            <person name="Hirai H."/>
        </authorList>
    </citation>
    <scope>NUCLEOTIDE SEQUENCE [LARGE SCALE GENOMIC DNA]</scope>
    <source>
        <strain evidence="9 10">YK-624</strain>
    </source>
</reference>
<comment type="caution">
    <text evidence="9">The sequence shown here is derived from an EMBL/GenBank/DDBJ whole genome shotgun (WGS) entry which is preliminary data.</text>
</comment>